<dbReference type="InterPro" id="IPR016181">
    <property type="entry name" value="Acyl_CoA_acyltransferase"/>
</dbReference>
<name>F4CB27_SPHS2</name>
<feature type="domain" description="BioF2-like acetyltransferase" evidence="1">
    <location>
        <begin position="169"/>
        <end position="299"/>
    </location>
</feature>
<proteinExistence type="predicted"/>
<dbReference type="PANTHER" id="PTHR36174">
    <property type="entry name" value="LIPID II:GLYCINE GLYCYLTRANSFERASE"/>
    <property type="match status" value="1"/>
</dbReference>
<evidence type="ECO:0000313" key="2">
    <source>
        <dbReference type="EMBL" id="ADZ78594.1"/>
    </source>
</evidence>
<dbReference type="AlphaFoldDB" id="F4CB27"/>
<organism evidence="2">
    <name type="scientific">Sphingobacterium sp. (strain 21)</name>
    <dbReference type="NCBI Taxonomy" id="743722"/>
    <lineage>
        <taxon>Bacteria</taxon>
        <taxon>Pseudomonadati</taxon>
        <taxon>Bacteroidota</taxon>
        <taxon>Sphingobacteriia</taxon>
        <taxon>Sphingobacteriales</taxon>
        <taxon>Sphingobacteriaceae</taxon>
        <taxon>Sphingobacterium</taxon>
    </lineage>
</organism>
<protein>
    <recommendedName>
        <fullName evidence="1">BioF2-like acetyltransferase domain-containing protein</fullName>
    </recommendedName>
</protein>
<evidence type="ECO:0000259" key="1">
    <source>
        <dbReference type="Pfam" id="PF13480"/>
    </source>
</evidence>
<dbReference type="PANTHER" id="PTHR36174:SF1">
    <property type="entry name" value="LIPID II:GLYCINE GLYCYLTRANSFERASE"/>
    <property type="match status" value="1"/>
</dbReference>
<dbReference type="EMBL" id="CP002584">
    <property type="protein sequence ID" value="ADZ78594.1"/>
    <property type="molecule type" value="Genomic_DNA"/>
</dbReference>
<dbReference type="SUPFAM" id="SSF55729">
    <property type="entry name" value="Acyl-CoA N-acyltransferases (Nat)"/>
    <property type="match status" value="1"/>
</dbReference>
<dbReference type="Pfam" id="PF13480">
    <property type="entry name" value="Acetyltransf_6"/>
    <property type="match status" value="1"/>
</dbReference>
<dbReference type="OrthoDB" id="9785911at2"/>
<dbReference type="eggNOG" id="COG2348">
    <property type="taxonomic scope" value="Bacteria"/>
</dbReference>
<dbReference type="PATRIC" id="fig|743722.3.peg.2171"/>
<reference evidence="2" key="1">
    <citation type="submission" date="2011-03" db="EMBL/GenBank/DDBJ databases">
        <title>Complete sequence of Sphingobacterium sp. 21.</title>
        <authorList>
            <consortium name="US DOE Joint Genome Institute"/>
            <person name="Lucas S."/>
            <person name="Copeland A."/>
            <person name="Lapidus A."/>
            <person name="Cheng J.-F."/>
            <person name="Goodwin L."/>
            <person name="Pitluck S."/>
            <person name="Davenport K."/>
            <person name="Detter J.C."/>
            <person name="Han C."/>
            <person name="Tapia R."/>
            <person name="Land M."/>
            <person name="Hauser L."/>
            <person name="Kyrpides N."/>
            <person name="Ivanova N."/>
            <person name="Ovchinnikova G."/>
            <person name="Pagani I."/>
            <person name="Siebers A.K."/>
            <person name="Allgaier M."/>
            <person name="Thelen M.P."/>
            <person name="Hugenholtz P."/>
            <person name="Woyke T."/>
        </authorList>
    </citation>
    <scope>NUCLEOTIDE SEQUENCE</scope>
    <source>
        <strain evidence="2">21</strain>
    </source>
</reference>
<accession>F4CB27</accession>
<dbReference type="InterPro" id="IPR038740">
    <property type="entry name" value="BioF2-like_GNAT_dom"/>
</dbReference>
<gene>
    <name evidence="2" type="ordered locus">Sph21_2034</name>
</gene>
<dbReference type="Gene3D" id="3.40.630.30">
    <property type="match status" value="1"/>
</dbReference>
<dbReference type="KEGG" id="shg:Sph21_2034"/>
<dbReference type="InterPro" id="IPR050644">
    <property type="entry name" value="PG_Glycine_Bridge_Synth"/>
</dbReference>
<dbReference type="HOGENOM" id="CLU_055609_0_0_10"/>
<sequence length="358" mass="42131">MIVYLQTSSSFKVFSLSEKDLWDSYLRRADQFDFYHTWEYHALDKQGQAFMFVYESEDLFIGMPLIKRSIEGSVYYDCTCVYGYTGPISNRDFTIIPSAILQDFHLVFNEYLRSQNIVAVFAVLHPLFKQDIFLGKEFFHIENSSSELKDVGKTVAIDLRQSLDEQRQQYRRPIRTKINQLRKKGFTVEIADSEKDLNQFIELYIENMTKVNANNKYFFERDYFENFMASRSFIPNLLVARYENRVVAGAMVAMTKQVMQLHLAGTRNEFLRESPMKLIFDEASLIGRMHNLRYLHLGSGVGGAEDSLFHFKRGFSEHAFDFLTWRYIIDSTTYENLVNERLNGREVIDTDFFPLYRS</sequence>